<accession>A0A7H0IFM6</accession>
<proteinExistence type="predicted"/>
<evidence type="ECO:0000313" key="2">
    <source>
        <dbReference type="Proteomes" id="UP000516052"/>
    </source>
</evidence>
<dbReference type="EMBL" id="CP060828">
    <property type="protein sequence ID" value="QNP71592.1"/>
    <property type="molecule type" value="Genomic_DNA"/>
</dbReference>
<dbReference type="KEGG" id="sroi:IAG44_20595"/>
<keyword evidence="2" id="KW-1185">Reference proteome</keyword>
<dbReference type="AlphaFoldDB" id="A0A7H0IFM6"/>
<dbReference type="RefSeq" id="WP_187748561.1">
    <property type="nucleotide sequence ID" value="NZ_CP060828.1"/>
</dbReference>
<sequence>MGKRLDVGQSDWRTPAKHSVLNNLIGEEVGASPHLFKPPRRLVWFDLTAGDAAAGQNGEYWNRSCSPGILAYQATRSELPVEIYLYEINPETFIRLVANLGHQLPKLGYSPDGDNCWRSPRAVLHAINGDGRDASIRHLRSGDAVFAINDPNAVTGWAMRSKFSHEVIGRGVRLYRSLTTMGCNATGLKRGKKARPTRIECFDRLAAVQGTLPSSRDLCLAAANDDAQWSYLIETSDKWRGKTESNVRRAFKKQGHEVTITWYRVNSAQFQDELFRHFLTKAELKGIRGKEQHWLAATMEQRLQMINAFEDAPPPPPPAEQMAFWEDED</sequence>
<dbReference type="Proteomes" id="UP000516052">
    <property type="component" value="Chromosome"/>
</dbReference>
<organism evidence="1 2">
    <name type="scientific">Streptomyces roseirectus</name>
    <dbReference type="NCBI Taxonomy" id="2768066"/>
    <lineage>
        <taxon>Bacteria</taxon>
        <taxon>Bacillati</taxon>
        <taxon>Actinomycetota</taxon>
        <taxon>Actinomycetes</taxon>
        <taxon>Kitasatosporales</taxon>
        <taxon>Streptomycetaceae</taxon>
        <taxon>Streptomyces</taxon>
    </lineage>
</organism>
<evidence type="ECO:0000313" key="1">
    <source>
        <dbReference type="EMBL" id="QNP71592.1"/>
    </source>
</evidence>
<name>A0A7H0IFM6_9ACTN</name>
<reference evidence="1 2" key="1">
    <citation type="submission" date="2020-08" db="EMBL/GenBank/DDBJ databases">
        <title>A novel species.</title>
        <authorList>
            <person name="Gao J."/>
        </authorList>
    </citation>
    <scope>NUCLEOTIDE SEQUENCE [LARGE SCALE GENOMIC DNA]</scope>
    <source>
        <strain evidence="1 2">CRXT-G-22</strain>
    </source>
</reference>
<protein>
    <submittedName>
        <fullName evidence="1">Uncharacterized protein</fullName>
    </submittedName>
</protein>
<gene>
    <name evidence="1" type="ORF">IAG44_20595</name>
</gene>